<proteinExistence type="predicted"/>
<organism evidence="1 2">
    <name type="scientific">Sclerotinia borealis (strain F-4128)</name>
    <dbReference type="NCBI Taxonomy" id="1432307"/>
    <lineage>
        <taxon>Eukaryota</taxon>
        <taxon>Fungi</taxon>
        <taxon>Dikarya</taxon>
        <taxon>Ascomycota</taxon>
        <taxon>Pezizomycotina</taxon>
        <taxon>Leotiomycetes</taxon>
        <taxon>Helotiales</taxon>
        <taxon>Sclerotiniaceae</taxon>
        <taxon>Sclerotinia</taxon>
    </lineage>
</organism>
<keyword evidence="2" id="KW-1185">Reference proteome</keyword>
<accession>W9CX23</accession>
<dbReference type="EMBL" id="AYSA01000018">
    <property type="protein sequence ID" value="ESZ99199.1"/>
    <property type="molecule type" value="Genomic_DNA"/>
</dbReference>
<reference evidence="1 2" key="1">
    <citation type="journal article" date="2014" name="Genome Announc.">
        <title>Draft genome sequence of Sclerotinia borealis, a psychrophilic plant pathogenic fungus.</title>
        <authorList>
            <person name="Mardanov A.V."/>
            <person name="Beletsky A.V."/>
            <person name="Kadnikov V.V."/>
            <person name="Ignatov A.N."/>
            <person name="Ravin N.V."/>
        </authorList>
    </citation>
    <scope>NUCLEOTIDE SEQUENCE [LARGE SCALE GENOMIC DNA]</scope>
    <source>
        <strain evidence="2">F-4157</strain>
    </source>
</reference>
<sequence>MCYTQNFEQRWQSTLTSYTLCDLTKHTDKLIADSSIAGELANTMPKRYLTGLWDVNIQYQMTWITVKGRTTLPRNRVGDADFVKAGWSRVRGSLNRVKATKTTAPSWNPWEKSTSLTDEVTGLDLIKSRKGIEQLVWVPMLVSFDNSVSCQCLYLTEVKAPDQSGDDGKFVKPGEKIYRRVGSGTFGRITNMLRQDKLLLELGTYPKIPVEAEQLDAQVMANGFQRNENGFQEFVFI</sequence>
<gene>
    <name evidence="1" type="ORF">SBOR_0406</name>
</gene>
<evidence type="ECO:0000313" key="1">
    <source>
        <dbReference type="EMBL" id="ESZ99199.1"/>
    </source>
</evidence>
<dbReference type="HOGENOM" id="CLU_1171212_0_0_1"/>
<evidence type="ECO:0000313" key="2">
    <source>
        <dbReference type="Proteomes" id="UP000019487"/>
    </source>
</evidence>
<protein>
    <submittedName>
        <fullName evidence="1">Uncharacterized protein</fullName>
    </submittedName>
</protein>
<name>W9CX23_SCLBF</name>
<dbReference type="AlphaFoldDB" id="W9CX23"/>
<dbReference type="Proteomes" id="UP000019487">
    <property type="component" value="Unassembled WGS sequence"/>
</dbReference>
<dbReference type="OrthoDB" id="2958217at2759"/>
<comment type="caution">
    <text evidence="1">The sequence shown here is derived from an EMBL/GenBank/DDBJ whole genome shotgun (WGS) entry which is preliminary data.</text>
</comment>